<proteinExistence type="predicted"/>
<accession>A0A173X102</accession>
<dbReference type="Proteomes" id="UP000095362">
    <property type="component" value="Unassembled WGS sequence"/>
</dbReference>
<evidence type="ECO:0000256" key="1">
    <source>
        <dbReference type="ARBA" id="ARBA00022649"/>
    </source>
</evidence>
<dbReference type="Pfam" id="PF05016">
    <property type="entry name" value="ParE_toxin"/>
    <property type="match status" value="1"/>
</dbReference>
<dbReference type="AlphaFoldDB" id="A0A173X102"/>
<gene>
    <name evidence="2" type="ORF">ERS852481_00200</name>
</gene>
<keyword evidence="1" id="KW-1277">Toxin-antitoxin system</keyword>
<dbReference type="EMBL" id="CYZK01000001">
    <property type="protein sequence ID" value="CUN45452.1"/>
    <property type="molecule type" value="Genomic_DNA"/>
</dbReference>
<name>A0A173X102_9FIRM</name>
<evidence type="ECO:0000313" key="2">
    <source>
        <dbReference type="EMBL" id="CUN45452.1"/>
    </source>
</evidence>
<organism evidence="2 3">
    <name type="scientific">Coprococcus comes</name>
    <dbReference type="NCBI Taxonomy" id="410072"/>
    <lineage>
        <taxon>Bacteria</taxon>
        <taxon>Bacillati</taxon>
        <taxon>Bacillota</taxon>
        <taxon>Clostridia</taxon>
        <taxon>Lachnospirales</taxon>
        <taxon>Lachnospiraceae</taxon>
        <taxon>Coprococcus</taxon>
    </lineage>
</organism>
<reference evidence="2 3" key="1">
    <citation type="submission" date="2015-09" db="EMBL/GenBank/DDBJ databases">
        <authorList>
            <consortium name="Pathogen Informatics"/>
        </authorList>
    </citation>
    <scope>NUCLEOTIDE SEQUENCE [LARGE SCALE GENOMIC DNA]</scope>
    <source>
        <strain evidence="2 3">2789STDY5834866</strain>
    </source>
</reference>
<dbReference type="InterPro" id="IPR007712">
    <property type="entry name" value="RelE/ParE_toxin"/>
</dbReference>
<dbReference type="InterPro" id="IPR035093">
    <property type="entry name" value="RelE/ParE_toxin_dom_sf"/>
</dbReference>
<dbReference type="RefSeq" id="WP_009248023.1">
    <property type="nucleotide sequence ID" value="NZ_CYZK01000001.1"/>
</dbReference>
<sequence>MKHYTVEITNEALADMEQLYNHIAYVLQAPENAMDQYNRIADAILTLDTMAERIRIMESEPERSKEMRRLLVDNYSVFFVIQGDKVIVTDVLYSASDIESRLKG</sequence>
<dbReference type="Gene3D" id="3.30.2310.20">
    <property type="entry name" value="RelE-like"/>
    <property type="match status" value="1"/>
</dbReference>
<evidence type="ECO:0000313" key="3">
    <source>
        <dbReference type="Proteomes" id="UP000095362"/>
    </source>
</evidence>
<protein>
    <submittedName>
        <fullName evidence="2">Plasmid stabilisation system protein</fullName>
    </submittedName>
</protein>